<evidence type="ECO:0000313" key="2">
    <source>
        <dbReference type="Proteomes" id="UP000499080"/>
    </source>
</evidence>
<reference evidence="1 2" key="1">
    <citation type="journal article" date="2019" name="Sci. Rep.">
        <title>Orb-weaving spider Araneus ventricosus genome elucidates the spidroin gene catalogue.</title>
        <authorList>
            <person name="Kono N."/>
            <person name="Nakamura H."/>
            <person name="Ohtoshi R."/>
            <person name="Moran D.A.P."/>
            <person name="Shinohara A."/>
            <person name="Yoshida Y."/>
            <person name="Fujiwara M."/>
            <person name="Mori M."/>
            <person name="Tomita M."/>
            <person name="Arakawa K."/>
        </authorList>
    </citation>
    <scope>NUCLEOTIDE SEQUENCE [LARGE SCALE GENOMIC DNA]</scope>
</reference>
<dbReference type="Proteomes" id="UP000499080">
    <property type="component" value="Unassembled WGS sequence"/>
</dbReference>
<sequence length="84" mass="9606">MCQRHIRWPPAVRHNAMPVVPAQYAWRPEDADNAQNDSAAAETESLALVCYAFGEYHVTPIQSLKGNSLIYYWMLINHLHVLTL</sequence>
<keyword evidence="2" id="KW-1185">Reference proteome</keyword>
<dbReference type="AlphaFoldDB" id="A0A4Y2PQW4"/>
<gene>
    <name evidence="1" type="ORF">AVEN_133392_1</name>
</gene>
<protein>
    <submittedName>
        <fullName evidence="1">Uncharacterized protein</fullName>
    </submittedName>
</protein>
<proteinExistence type="predicted"/>
<dbReference type="EMBL" id="BGPR01011852">
    <property type="protein sequence ID" value="GBN53283.1"/>
    <property type="molecule type" value="Genomic_DNA"/>
</dbReference>
<evidence type="ECO:0000313" key="1">
    <source>
        <dbReference type="EMBL" id="GBN53283.1"/>
    </source>
</evidence>
<accession>A0A4Y2PQW4</accession>
<comment type="caution">
    <text evidence="1">The sequence shown here is derived from an EMBL/GenBank/DDBJ whole genome shotgun (WGS) entry which is preliminary data.</text>
</comment>
<name>A0A4Y2PQW4_ARAVE</name>
<organism evidence="1 2">
    <name type="scientific">Araneus ventricosus</name>
    <name type="common">Orbweaver spider</name>
    <name type="synonym">Epeira ventricosa</name>
    <dbReference type="NCBI Taxonomy" id="182803"/>
    <lineage>
        <taxon>Eukaryota</taxon>
        <taxon>Metazoa</taxon>
        <taxon>Ecdysozoa</taxon>
        <taxon>Arthropoda</taxon>
        <taxon>Chelicerata</taxon>
        <taxon>Arachnida</taxon>
        <taxon>Araneae</taxon>
        <taxon>Araneomorphae</taxon>
        <taxon>Entelegynae</taxon>
        <taxon>Araneoidea</taxon>
        <taxon>Araneidae</taxon>
        <taxon>Araneus</taxon>
    </lineage>
</organism>